<reference evidence="1 2" key="1">
    <citation type="journal article" date="2018" name="Mol. Biol. Evol.">
        <title>Analysis of the draft genome of the red seaweed Gracilariopsis chorda provides insights into genome size evolution in Rhodophyta.</title>
        <authorList>
            <person name="Lee J."/>
            <person name="Yang E.C."/>
            <person name="Graf L."/>
            <person name="Yang J.H."/>
            <person name="Qiu H."/>
            <person name="Zel Zion U."/>
            <person name="Chan C.X."/>
            <person name="Stephens T.G."/>
            <person name="Weber A.P.M."/>
            <person name="Boo G.H."/>
            <person name="Boo S.M."/>
            <person name="Kim K.M."/>
            <person name="Shin Y."/>
            <person name="Jung M."/>
            <person name="Lee S.J."/>
            <person name="Yim H.S."/>
            <person name="Lee J.H."/>
            <person name="Bhattacharya D."/>
            <person name="Yoon H.S."/>
        </authorList>
    </citation>
    <scope>NUCLEOTIDE SEQUENCE [LARGE SCALE GENOMIC DNA]</scope>
    <source>
        <strain evidence="1 2">SKKU-2015</strain>
        <tissue evidence="1">Whole body</tissue>
    </source>
</reference>
<dbReference type="AlphaFoldDB" id="A0A2V3ID54"/>
<sequence length="236" mass="26864">MNAEFREKNASALLTKYFADGEHVYRQYLTDAATVTVSIASVWTRETALHSAVHSLATQVDRMSVYLNGYDSVPSYLHAPYITVIRSQDNTSRGDVGDIGKFFWCNDIETDFHLTADDDIIYPPDYVEKLLRFWYIYSSPVVVGVHGIRILQQDLTPSNGERGKGCYGFRKVFMAVEQVRTPKNVHIIGTGTMMYRPQDIGYIDIDKTFQDEFYVSSNPRTFTTSLAFRSSSTICR</sequence>
<gene>
    <name evidence="1" type="ORF">BWQ96_10319</name>
</gene>
<dbReference type="SUPFAM" id="SSF53448">
    <property type="entry name" value="Nucleotide-diphospho-sugar transferases"/>
    <property type="match status" value="1"/>
</dbReference>
<dbReference type="EMBL" id="NBIV01000391">
    <property type="protein sequence ID" value="PXF39968.1"/>
    <property type="molecule type" value="Genomic_DNA"/>
</dbReference>
<name>A0A2V3ID54_9FLOR</name>
<evidence type="ECO:0000313" key="1">
    <source>
        <dbReference type="EMBL" id="PXF39968.1"/>
    </source>
</evidence>
<accession>A0A2V3ID54</accession>
<dbReference type="OrthoDB" id="3541at2759"/>
<comment type="caution">
    <text evidence="1">The sequence shown here is derived from an EMBL/GenBank/DDBJ whole genome shotgun (WGS) entry which is preliminary data.</text>
</comment>
<evidence type="ECO:0008006" key="3">
    <source>
        <dbReference type="Google" id="ProtNLM"/>
    </source>
</evidence>
<dbReference type="Proteomes" id="UP000247409">
    <property type="component" value="Unassembled WGS sequence"/>
</dbReference>
<protein>
    <recommendedName>
        <fullName evidence="3">Glycosyltransferase 2-like domain-containing protein</fullName>
    </recommendedName>
</protein>
<proteinExistence type="predicted"/>
<dbReference type="InterPro" id="IPR029044">
    <property type="entry name" value="Nucleotide-diphossugar_trans"/>
</dbReference>
<keyword evidence="2" id="KW-1185">Reference proteome</keyword>
<organism evidence="1 2">
    <name type="scientific">Gracilariopsis chorda</name>
    <dbReference type="NCBI Taxonomy" id="448386"/>
    <lineage>
        <taxon>Eukaryota</taxon>
        <taxon>Rhodophyta</taxon>
        <taxon>Florideophyceae</taxon>
        <taxon>Rhodymeniophycidae</taxon>
        <taxon>Gracilariales</taxon>
        <taxon>Gracilariaceae</taxon>
        <taxon>Gracilariopsis</taxon>
    </lineage>
</organism>
<evidence type="ECO:0000313" key="2">
    <source>
        <dbReference type="Proteomes" id="UP000247409"/>
    </source>
</evidence>